<dbReference type="KEGG" id="kcm:ABWK59_07205"/>
<proteinExistence type="predicted"/>
<organism evidence="2">
    <name type="scientific">Kitasatospora camelliae</name>
    <dbReference type="NCBI Taxonomy" id="3156397"/>
    <lineage>
        <taxon>Bacteria</taxon>
        <taxon>Bacillati</taxon>
        <taxon>Actinomycetota</taxon>
        <taxon>Actinomycetes</taxon>
        <taxon>Kitasatosporales</taxon>
        <taxon>Streptomycetaceae</taxon>
        <taxon>Kitasatospora</taxon>
    </lineage>
</organism>
<dbReference type="EMBL" id="CP159872">
    <property type="protein sequence ID" value="XCM78736.1"/>
    <property type="molecule type" value="Genomic_DNA"/>
</dbReference>
<reference evidence="2" key="1">
    <citation type="submission" date="2024-06" db="EMBL/GenBank/DDBJ databases">
        <title>The genome sequences of Kitasatospora sp. strain HUAS MG31.</title>
        <authorList>
            <person name="Mo P."/>
        </authorList>
    </citation>
    <scope>NUCLEOTIDE SEQUENCE</scope>
    <source>
        <strain evidence="2">HUAS MG31</strain>
    </source>
</reference>
<sequence length="221" mass="22166">MHTTTVVRSRWAVAALVGAALTAGCGTGPADSRPAAAPTSAVASSAPAVASSAPAPSAAAPSVPEAGGFGRVAAQADLDAAVVAAGLTGPAVAGLPERSTDAPATERERARREVADRMAACAVAWSSADGPAGGGSAAEGRTRFDAVLVGLAARGWAQDRPVEQESVGGSGSMTMATYKKQGWTLLARHHDLRGLRPTVFAATEDTCTSRFSDEELALLED</sequence>
<evidence type="ECO:0008006" key="3">
    <source>
        <dbReference type="Google" id="ProtNLM"/>
    </source>
</evidence>
<evidence type="ECO:0000313" key="2">
    <source>
        <dbReference type="EMBL" id="XCM78736.1"/>
    </source>
</evidence>
<feature type="chain" id="PRO_5043952926" description="Lipoprotein" evidence="1">
    <location>
        <begin position="26"/>
        <end position="221"/>
    </location>
</feature>
<gene>
    <name evidence="2" type="ORF">ABWK59_07205</name>
</gene>
<dbReference type="RefSeq" id="WP_354638869.1">
    <property type="nucleotide sequence ID" value="NZ_CP159872.1"/>
</dbReference>
<keyword evidence="1" id="KW-0732">Signal</keyword>
<dbReference type="AlphaFoldDB" id="A0AAU8JTY4"/>
<name>A0AAU8JTY4_9ACTN</name>
<feature type="signal peptide" evidence="1">
    <location>
        <begin position="1"/>
        <end position="25"/>
    </location>
</feature>
<evidence type="ECO:0000256" key="1">
    <source>
        <dbReference type="SAM" id="SignalP"/>
    </source>
</evidence>
<protein>
    <recommendedName>
        <fullName evidence="3">Lipoprotein</fullName>
    </recommendedName>
</protein>
<accession>A0AAU8JTY4</accession>